<feature type="compositionally biased region" description="Low complexity" evidence="1">
    <location>
        <begin position="377"/>
        <end position="393"/>
    </location>
</feature>
<feature type="region of interest" description="Disordered" evidence="1">
    <location>
        <begin position="530"/>
        <end position="603"/>
    </location>
</feature>
<evidence type="ECO:0000313" key="3">
    <source>
        <dbReference type="Proteomes" id="UP000799439"/>
    </source>
</evidence>
<reference evidence="2" key="1">
    <citation type="journal article" date="2020" name="Stud. Mycol.">
        <title>101 Dothideomycetes genomes: a test case for predicting lifestyles and emergence of pathogens.</title>
        <authorList>
            <person name="Haridas S."/>
            <person name="Albert R."/>
            <person name="Binder M."/>
            <person name="Bloem J."/>
            <person name="Labutti K."/>
            <person name="Salamov A."/>
            <person name="Andreopoulos B."/>
            <person name="Baker S."/>
            <person name="Barry K."/>
            <person name="Bills G."/>
            <person name="Bluhm B."/>
            <person name="Cannon C."/>
            <person name="Castanera R."/>
            <person name="Culley D."/>
            <person name="Daum C."/>
            <person name="Ezra D."/>
            <person name="Gonzalez J."/>
            <person name="Henrissat B."/>
            <person name="Kuo A."/>
            <person name="Liang C."/>
            <person name="Lipzen A."/>
            <person name="Lutzoni F."/>
            <person name="Magnuson J."/>
            <person name="Mondo S."/>
            <person name="Nolan M."/>
            <person name="Ohm R."/>
            <person name="Pangilinan J."/>
            <person name="Park H.-J."/>
            <person name="Ramirez L."/>
            <person name="Alfaro M."/>
            <person name="Sun H."/>
            <person name="Tritt A."/>
            <person name="Yoshinaga Y."/>
            <person name="Zwiers L.-H."/>
            <person name="Turgeon B."/>
            <person name="Goodwin S."/>
            <person name="Spatafora J."/>
            <person name="Crous P."/>
            <person name="Grigoriev I."/>
        </authorList>
    </citation>
    <scope>NUCLEOTIDE SEQUENCE</scope>
    <source>
        <strain evidence="2">CBS 260.36</strain>
    </source>
</reference>
<feature type="compositionally biased region" description="Acidic residues" evidence="1">
    <location>
        <begin position="42"/>
        <end position="51"/>
    </location>
</feature>
<dbReference type="OrthoDB" id="5399183at2759"/>
<feature type="compositionally biased region" description="Polar residues" evidence="1">
    <location>
        <begin position="64"/>
        <end position="79"/>
    </location>
</feature>
<proteinExistence type="predicted"/>
<organism evidence="2 3">
    <name type="scientific">Myriangium duriaei CBS 260.36</name>
    <dbReference type="NCBI Taxonomy" id="1168546"/>
    <lineage>
        <taxon>Eukaryota</taxon>
        <taxon>Fungi</taxon>
        <taxon>Dikarya</taxon>
        <taxon>Ascomycota</taxon>
        <taxon>Pezizomycotina</taxon>
        <taxon>Dothideomycetes</taxon>
        <taxon>Dothideomycetidae</taxon>
        <taxon>Myriangiales</taxon>
        <taxon>Myriangiaceae</taxon>
        <taxon>Myriangium</taxon>
    </lineage>
</organism>
<feature type="region of interest" description="Disordered" evidence="1">
    <location>
        <begin position="1"/>
        <end position="178"/>
    </location>
</feature>
<feature type="compositionally biased region" description="Basic and acidic residues" evidence="1">
    <location>
        <begin position="241"/>
        <end position="256"/>
    </location>
</feature>
<feature type="compositionally biased region" description="Basic and acidic residues" evidence="1">
    <location>
        <begin position="97"/>
        <end position="114"/>
    </location>
</feature>
<sequence>MPGKSKSAPSKERNSAHKPAGQARPNLSLKATSQSSSSNTEEQNDEDDEDGDRTPLASKAAVTAPSTAQDTLQTPTTPTKHSRELLAGLDLSTSSPRMEDTPYRMEDAITKKVSELTASGWRPEEELNGFSFDEEDDDDAYAGVDLLSVSDEDDDAIRKQESRSHRHPEMSLSEQDDLARRLSLSDAGSDMMEWNGFDDADFTTGSRSPSTVTDISRFLTYDETRPASFLLADNDNIFPREPKFSSDNLRKVRFQDEVDGSDGDSSDDDDLSETFPDIFTDTPQFTPSFQRTNNDEMFLDDGSDAGSVWDFEGEEHRVEDEEEDEEDEWSESDGSSSGYDSDEGETTDEEEPCPPKRRASDNVDSSASPVKSEDATPKAAPTKATATTSTSKKVQTKSKTAKNNGDAGILRLPKAGIFDMDPRRNVLLVDGAGATQRNTLYPAKIQTADERKYWQKMHQAYQNRTSTPHTSVQISPDFSDDFEASSSFFSPTSPFDSFGSLMPNQVVGPAEAFLPFTSVDASGIVTEDASMMSGSEDGDGDVDILSPFVNFDDHKQDDDDDSADTSDFFDPLTRSRSNTLPSFASSAPPTPSPATPELNRRDTVGDVYGGDLFSHLSRSKGLVHSFRMNQHYAKHLASYAADPTVRYSTSELNAMQSGRRKAANTPITPMRKKRGGSLSKIGKVDWSKGLGVEKMGPPSTTGRDGLGHFKRPSSSGSSIGNGKKGPARGLFR</sequence>
<feature type="compositionally biased region" description="Acidic residues" evidence="1">
    <location>
        <begin position="257"/>
        <end position="272"/>
    </location>
</feature>
<name>A0A9P4MCH0_9PEZI</name>
<evidence type="ECO:0000256" key="1">
    <source>
        <dbReference type="SAM" id="MobiDB-lite"/>
    </source>
</evidence>
<dbReference type="EMBL" id="ML996095">
    <property type="protein sequence ID" value="KAF2147837.1"/>
    <property type="molecule type" value="Genomic_DNA"/>
</dbReference>
<feature type="region of interest" description="Disordered" evidence="1">
    <location>
        <begin position="241"/>
        <end position="407"/>
    </location>
</feature>
<keyword evidence="3" id="KW-1185">Reference proteome</keyword>
<feature type="compositionally biased region" description="Low complexity" evidence="1">
    <location>
        <begin position="32"/>
        <end position="41"/>
    </location>
</feature>
<feature type="compositionally biased region" description="Polar residues" evidence="1">
    <location>
        <begin position="281"/>
        <end position="292"/>
    </location>
</feature>
<gene>
    <name evidence="2" type="ORF">K461DRAFT_298448</name>
</gene>
<dbReference type="Proteomes" id="UP000799439">
    <property type="component" value="Unassembled WGS sequence"/>
</dbReference>
<evidence type="ECO:0000313" key="2">
    <source>
        <dbReference type="EMBL" id="KAF2147837.1"/>
    </source>
</evidence>
<dbReference type="AlphaFoldDB" id="A0A9P4MCH0"/>
<feature type="compositionally biased region" description="Acidic residues" evidence="1">
    <location>
        <begin position="320"/>
        <end position="331"/>
    </location>
</feature>
<feature type="compositionally biased region" description="Acidic residues" evidence="1">
    <location>
        <begin position="340"/>
        <end position="352"/>
    </location>
</feature>
<comment type="caution">
    <text evidence="2">The sequence shown here is derived from an EMBL/GenBank/DDBJ whole genome shotgun (WGS) entry which is preliminary data.</text>
</comment>
<feature type="region of interest" description="Disordered" evidence="1">
    <location>
        <begin position="653"/>
        <end position="732"/>
    </location>
</feature>
<feature type="compositionally biased region" description="Basic and acidic residues" evidence="1">
    <location>
        <begin position="156"/>
        <end position="169"/>
    </location>
</feature>
<protein>
    <submittedName>
        <fullName evidence="2">Uncharacterized protein</fullName>
    </submittedName>
</protein>
<accession>A0A9P4MCH0</accession>